<dbReference type="EMBL" id="BAABUJ010000006">
    <property type="protein sequence ID" value="GAA5796549.1"/>
    <property type="molecule type" value="Genomic_DNA"/>
</dbReference>
<dbReference type="Proteomes" id="UP001476247">
    <property type="component" value="Unassembled WGS sequence"/>
</dbReference>
<sequence>MLYSPNVRKKLDVSTVTKSKPSHRPTFDTFPPHQKPDDRNHKSLIYNKKPTRLAKLSKSETTTSSLPLAFTRTSSSSQPLHARRSVSNESTIVKATYKNRQDIVVEEVVEEEEEEEEEELSARLKSTFIDVIESCTDNEQNDLVDMIRSQLDAQTVRIRRLERALKEKEDQLIRDDHPDTIPLLLKRYPQSMLLYKRQIEQDQFNGQLETCIDQFECQKQRMMEEHQQNFQILKSKYRSRFDDIVERMISDPSRLDDEWARRVKKDADDKVQEMKKFLYKKR</sequence>
<organism evidence="3 4">
    <name type="scientific">Helicostylum pulchrum</name>
    <dbReference type="NCBI Taxonomy" id="562976"/>
    <lineage>
        <taxon>Eukaryota</taxon>
        <taxon>Fungi</taxon>
        <taxon>Fungi incertae sedis</taxon>
        <taxon>Mucoromycota</taxon>
        <taxon>Mucoromycotina</taxon>
        <taxon>Mucoromycetes</taxon>
        <taxon>Mucorales</taxon>
        <taxon>Mucorineae</taxon>
        <taxon>Mucoraceae</taxon>
        <taxon>Helicostylum</taxon>
    </lineage>
</organism>
<name>A0ABP9XP45_9FUNG</name>
<reference evidence="3 4" key="1">
    <citation type="submission" date="2024-04" db="EMBL/GenBank/DDBJ databases">
        <title>genome sequences of Mucor flavus KT1a and Helicostylum pulchrum KT1b strains isolation_sourced from the surface of a dry-aged beef.</title>
        <authorList>
            <person name="Toyotome T."/>
            <person name="Hosono M."/>
            <person name="Torimaru M."/>
            <person name="Fukuda K."/>
            <person name="Mikami N."/>
        </authorList>
    </citation>
    <scope>NUCLEOTIDE SEQUENCE [LARGE SCALE GENOMIC DNA]</scope>
    <source>
        <strain evidence="3 4">KT1b</strain>
    </source>
</reference>
<evidence type="ECO:0000313" key="4">
    <source>
        <dbReference type="Proteomes" id="UP001476247"/>
    </source>
</evidence>
<evidence type="ECO:0000256" key="1">
    <source>
        <dbReference type="SAM" id="Coils"/>
    </source>
</evidence>
<feature type="compositionally biased region" description="Low complexity" evidence="2">
    <location>
        <begin position="53"/>
        <end position="68"/>
    </location>
</feature>
<keyword evidence="4" id="KW-1185">Reference proteome</keyword>
<feature type="coiled-coil region" evidence="1">
    <location>
        <begin position="144"/>
        <end position="171"/>
    </location>
</feature>
<comment type="caution">
    <text evidence="3">The sequence shown here is derived from an EMBL/GenBank/DDBJ whole genome shotgun (WGS) entry which is preliminary data.</text>
</comment>
<protein>
    <submittedName>
        <fullName evidence="3">Uncharacterized protein</fullName>
    </submittedName>
</protein>
<proteinExistence type="predicted"/>
<accession>A0ABP9XP45</accession>
<evidence type="ECO:0000256" key="2">
    <source>
        <dbReference type="SAM" id="MobiDB-lite"/>
    </source>
</evidence>
<feature type="compositionally biased region" description="Polar residues" evidence="2">
    <location>
        <begin position="71"/>
        <end position="87"/>
    </location>
</feature>
<gene>
    <name evidence="3" type="ORF">HPULCUR_001921</name>
</gene>
<feature type="region of interest" description="Disordered" evidence="2">
    <location>
        <begin position="1"/>
        <end position="87"/>
    </location>
</feature>
<keyword evidence="1" id="KW-0175">Coiled coil</keyword>
<evidence type="ECO:0000313" key="3">
    <source>
        <dbReference type="EMBL" id="GAA5796549.1"/>
    </source>
</evidence>